<evidence type="ECO:0000313" key="9">
    <source>
        <dbReference type="Proteomes" id="UP000201838"/>
    </source>
</evidence>
<dbReference type="RefSeq" id="WP_093972170.1">
    <property type="nucleotide sequence ID" value="NZ_FXXQ01000001.1"/>
</dbReference>
<dbReference type="Proteomes" id="UP000201838">
    <property type="component" value="Unassembled WGS sequence"/>
</dbReference>
<feature type="site" description="Electron transfer via tryptophanyl radical" evidence="5">
    <location>
        <position position="305"/>
    </location>
</feature>
<dbReference type="GO" id="GO:0003904">
    <property type="term" value="F:deoxyribodipyrimidine photo-lyase activity"/>
    <property type="evidence" value="ECO:0007669"/>
    <property type="project" value="UniProtKB-EC"/>
</dbReference>
<dbReference type="Pfam" id="PF00875">
    <property type="entry name" value="DNA_photolyase"/>
    <property type="match status" value="1"/>
</dbReference>
<proteinExistence type="inferred from homology"/>
<feature type="domain" description="Photolyase/cryptochrome alpha/beta" evidence="7">
    <location>
        <begin position="5"/>
        <end position="131"/>
    </location>
</feature>
<feature type="binding site" evidence="4">
    <location>
        <begin position="373"/>
        <end position="375"/>
    </location>
    <ligand>
        <name>FAD</name>
        <dbReference type="ChEBI" id="CHEBI:57692"/>
    </ligand>
</feature>
<dbReference type="SUPFAM" id="SSF48173">
    <property type="entry name" value="Cryptochrome/photolyase FAD-binding domain"/>
    <property type="match status" value="1"/>
</dbReference>
<dbReference type="Gene3D" id="1.10.579.10">
    <property type="entry name" value="DNA Cyclobutane Dipyrimidine Photolyase, subunit A, domain 3"/>
    <property type="match status" value="1"/>
</dbReference>
<evidence type="ECO:0000256" key="1">
    <source>
        <dbReference type="ARBA" id="ARBA00001932"/>
    </source>
</evidence>
<evidence type="ECO:0000259" key="7">
    <source>
        <dbReference type="PROSITE" id="PS51645"/>
    </source>
</evidence>
<dbReference type="InterPro" id="IPR002081">
    <property type="entry name" value="Cryptochrome/DNA_photolyase_1"/>
</dbReference>
<feature type="binding site" evidence="4">
    <location>
        <position position="271"/>
    </location>
    <ligand>
        <name>FAD</name>
        <dbReference type="ChEBI" id="CHEBI:57692"/>
    </ligand>
</feature>
<dbReference type="AlphaFoldDB" id="A0A238IVY9"/>
<name>A0A238IVY9_9RHOB</name>
<gene>
    <name evidence="8" type="primary">phr</name>
    <name evidence="8" type="ORF">BOA8489_00273</name>
</gene>
<evidence type="ECO:0000256" key="4">
    <source>
        <dbReference type="PIRSR" id="PIRSR602081-1"/>
    </source>
</evidence>
<organism evidence="8 9">
    <name type="scientific">Boseongicola aestuarii</name>
    <dbReference type="NCBI Taxonomy" id="1470561"/>
    <lineage>
        <taxon>Bacteria</taxon>
        <taxon>Pseudomonadati</taxon>
        <taxon>Pseudomonadota</taxon>
        <taxon>Alphaproteobacteria</taxon>
        <taxon>Rhodobacterales</taxon>
        <taxon>Paracoccaceae</taxon>
        <taxon>Boseongicola</taxon>
    </lineage>
</organism>
<keyword evidence="3 4" id="KW-0274">FAD</keyword>
<dbReference type="PANTHER" id="PTHR11455:SF9">
    <property type="entry name" value="CRYPTOCHROME CIRCADIAN CLOCK 5 ISOFORM X1"/>
    <property type="match status" value="1"/>
</dbReference>
<sequence>MADKTPVIWWVRRELRLHDNPVLQACIDMDRPIIPVFILDEVFETYGACPLWRFGLGAGTFAETLESLGSKLIFRRGKALDVLRDLIEETGAKAIRWGRAYDPDQIARDKDVKAALSDNGIDAASVSAHLLFEPWKVETKTGGFYRVYSPFWRAVKDTQISEPLKAPKSIPAPDAWPASDDPADWNLAAAMNRGADVTVKHLRLGEQAALDRLHLFVDEKIDAYKARRDFPGEDATSGLSENLAWGEISARTLWHAGHRAMDEGKKGAEHFVKEVVWREFAYHLIWHTPHIVNDNWREGWDGFPWNEDEGTPEVQAWKQGRTGIRFVDAAMREMYVTGQMHNRARMIVASYLTKHLMTHWKIGQRWFEDCLTDWDPASNAMGWQWTAGSGPDAAPYFRVFNPVTQLDKFDENRAYEKAWIAEGKAKPSDTALSYFDAIPESWDMSPEADYPKPVVSLEDGRARALDAYSNRDF</sequence>
<dbReference type="InterPro" id="IPR014729">
    <property type="entry name" value="Rossmann-like_a/b/a_fold"/>
</dbReference>
<dbReference type="EMBL" id="FXXQ01000001">
    <property type="protein sequence ID" value="SMX22183.1"/>
    <property type="molecule type" value="Genomic_DNA"/>
</dbReference>
<dbReference type="Gene3D" id="1.25.40.80">
    <property type="match status" value="1"/>
</dbReference>
<evidence type="ECO:0000256" key="2">
    <source>
        <dbReference type="ARBA" id="ARBA00022630"/>
    </source>
</evidence>
<dbReference type="SUPFAM" id="SSF52425">
    <property type="entry name" value="Cryptochrome/photolyase, N-terminal domain"/>
    <property type="match status" value="1"/>
</dbReference>
<evidence type="ECO:0000256" key="6">
    <source>
        <dbReference type="RuleBase" id="RU004182"/>
    </source>
</evidence>
<dbReference type="Pfam" id="PF03441">
    <property type="entry name" value="FAD_binding_7"/>
    <property type="match status" value="1"/>
</dbReference>
<feature type="binding site" evidence="4">
    <location>
        <begin position="236"/>
        <end position="240"/>
    </location>
    <ligand>
        <name>FAD</name>
        <dbReference type="ChEBI" id="CHEBI:57692"/>
    </ligand>
</feature>
<keyword evidence="2 4" id="KW-0285">Flavoprotein</keyword>
<feature type="site" description="Electron transfer via tryptophanyl radical" evidence="5">
    <location>
        <position position="383"/>
    </location>
</feature>
<dbReference type="InterPro" id="IPR006050">
    <property type="entry name" value="DNA_photolyase_N"/>
</dbReference>
<dbReference type="PRINTS" id="PR00147">
    <property type="entry name" value="DNAPHOTLYASE"/>
</dbReference>
<dbReference type="InterPro" id="IPR036155">
    <property type="entry name" value="Crypto/Photolyase_N_sf"/>
</dbReference>
<dbReference type="GO" id="GO:0009416">
    <property type="term" value="P:response to light stimulus"/>
    <property type="evidence" value="ECO:0007669"/>
    <property type="project" value="TreeGrafter"/>
</dbReference>
<dbReference type="GO" id="GO:0003677">
    <property type="term" value="F:DNA binding"/>
    <property type="evidence" value="ECO:0007669"/>
    <property type="project" value="TreeGrafter"/>
</dbReference>
<dbReference type="OrthoDB" id="9772484at2"/>
<dbReference type="PANTHER" id="PTHR11455">
    <property type="entry name" value="CRYPTOCHROME"/>
    <property type="match status" value="1"/>
</dbReference>
<keyword evidence="6" id="KW-0157">Chromophore</keyword>
<feature type="binding site" evidence="4">
    <location>
        <position position="224"/>
    </location>
    <ligand>
        <name>FAD</name>
        <dbReference type="ChEBI" id="CHEBI:57692"/>
    </ligand>
</feature>
<accession>A0A238IVY9</accession>
<reference evidence="8 9" key="1">
    <citation type="submission" date="2017-05" db="EMBL/GenBank/DDBJ databases">
        <authorList>
            <person name="Song R."/>
            <person name="Chenine A.L."/>
            <person name="Ruprecht R.M."/>
        </authorList>
    </citation>
    <scope>NUCLEOTIDE SEQUENCE [LARGE SCALE GENOMIC DNA]</scope>
    <source>
        <strain evidence="8 9">CECT 8489</strain>
    </source>
</reference>
<dbReference type="EC" id="4.1.99.3" evidence="8"/>
<feature type="site" description="Electron transfer via tryptophanyl radical" evidence="5">
    <location>
        <position position="360"/>
    </location>
</feature>
<evidence type="ECO:0000313" key="8">
    <source>
        <dbReference type="EMBL" id="SMX22183.1"/>
    </source>
</evidence>
<keyword evidence="8" id="KW-0456">Lyase</keyword>
<dbReference type="InterPro" id="IPR036134">
    <property type="entry name" value="Crypto/Photolyase_FAD-like_sf"/>
</dbReference>
<dbReference type="InterPro" id="IPR005101">
    <property type="entry name" value="Cryptochr/Photolyase_FAD-bd"/>
</dbReference>
<dbReference type="GO" id="GO:0071949">
    <property type="term" value="F:FAD binding"/>
    <property type="evidence" value="ECO:0007669"/>
    <property type="project" value="TreeGrafter"/>
</dbReference>
<keyword evidence="9" id="KW-1185">Reference proteome</keyword>
<evidence type="ECO:0000256" key="3">
    <source>
        <dbReference type="ARBA" id="ARBA00022827"/>
    </source>
</evidence>
<evidence type="ECO:0000256" key="5">
    <source>
        <dbReference type="PIRSR" id="PIRSR602081-2"/>
    </source>
</evidence>
<dbReference type="PROSITE" id="PS51645">
    <property type="entry name" value="PHR_CRY_ALPHA_BETA"/>
    <property type="match status" value="1"/>
</dbReference>
<dbReference type="Gene3D" id="3.40.50.620">
    <property type="entry name" value="HUPs"/>
    <property type="match status" value="1"/>
</dbReference>
<protein>
    <submittedName>
        <fullName evidence="8">Deoxyribodipyrimidine photo-lyase</fullName>
        <ecNumber evidence="8">4.1.99.3</ecNumber>
    </submittedName>
</protein>
<comment type="similarity">
    <text evidence="6">Belongs to the DNA photolyase family.</text>
</comment>
<comment type="cofactor">
    <cofactor evidence="1">
        <name>(6R)-5,10-methylene-5,6,7,8-tetrahydrofolate</name>
        <dbReference type="ChEBI" id="CHEBI:15636"/>
    </cofactor>
</comment>
<comment type="cofactor">
    <cofactor evidence="4">
        <name>FAD</name>
        <dbReference type="ChEBI" id="CHEBI:57692"/>
    </cofactor>
    <text evidence="4">Binds 1 FAD per subunit.</text>
</comment>